<comment type="catalytic activity">
    <reaction evidence="1">
        <text>ATP + protein L-histidine = ADP + protein N-phospho-L-histidine.</text>
        <dbReference type="EC" id="2.7.13.3"/>
    </reaction>
</comment>
<keyword evidence="8" id="KW-0812">Transmembrane</keyword>
<feature type="modified residue" description="4-aspartylphosphate" evidence="6">
    <location>
        <position position="749"/>
    </location>
</feature>
<feature type="transmembrane region" description="Helical" evidence="8">
    <location>
        <begin position="140"/>
        <end position="158"/>
    </location>
</feature>
<dbReference type="Pfam" id="PF00512">
    <property type="entry name" value="HisKA"/>
    <property type="match status" value="1"/>
</dbReference>
<feature type="compositionally biased region" description="Basic and acidic residues" evidence="7">
    <location>
        <begin position="568"/>
        <end position="577"/>
    </location>
</feature>
<dbReference type="InterPro" id="IPR003661">
    <property type="entry name" value="HisK_dim/P_dom"/>
</dbReference>
<dbReference type="SUPFAM" id="SSF52172">
    <property type="entry name" value="CheY-like"/>
    <property type="match status" value="1"/>
</dbReference>
<evidence type="ECO:0000256" key="5">
    <source>
        <dbReference type="ARBA" id="ARBA00022777"/>
    </source>
</evidence>
<keyword evidence="5" id="KW-0418">Kinase</keyword>
<dbReference type="PhylomeDB" id="A0A0G4IEE1"/>
<protein>
    <recommendedName>
        <fullName evidence="2">histidine kinase</fullName>
        <ecNumber evidence="2">2.7.13.3</ecNumber>
    </recommendedName>
</protein>
<dbReference type="SUPFAM" id="SSF55874">
    <property type="entry name" value="ATPase domain of HSP90 chaperone/DNA topoisomerase II/histidine kinase"/>
    <property type="match status" value="1"/>
</dbReference>
<dbReference type="VEuPathDB" id="CryptoDB:Cvel_13560"/>
<dbReference type="SMART" id="SM00387">
    <property type="entry name" value="HATPase_c"/>
    <property type="match status" value="1"/>
</dbReference>
<dbReference type="AlphaFoldDB" id="A0A0G4IEE1"/>
<feature type="compositionally biased region" description="Basic and acidic residues" evidence="7">
    <location>
        <begin position="656"/>
        <end position="667"/>
    </location>
</feature>
<dbReference type="Pfam" id="PF02518">
    <property type="entry name" value="HATPase_c"/>
    <property type="match status" value="1"/>
</dbReference>
<dbReference type="GO" id="GO:0000155">
    <property type="term" value="F:phosphorelay sensor kinase activity"/>
    <property type="evidence" value="ECO:0007669"/>
    <property type="project" value="InterPro"/>
</dbReference>
<dbReference type="Gene3D" id="3.40.50.2300">
    <property type="match status" value="1"/>
</dbReference>
<feature type="region of interest" description="Disordered" evidence="7">
    <location>
        <begin position="562"/>
        <end position="691"/>
    </location>
</feature>
<feature type="region of interest" description="Disordered" evidence="7">
    <location>
        <begin position="507"/>
        <end position="546"/>
    </location>
</feature>
<dbReference type="EC" id="2.7.13.3" evidence="2"/>
<feature type="compositionally biased region" description="Acidic residues" evidence="7">
    <location>
        <begin position="630"/>
        <end position="641"/>
    </location>
</feature>
<dbReference type="Pfam" id="PF00072">
    <property type="entry name" value="Response_reg"/>
    <property type="match status" value="1"/>
</dbReference>
<dbReference type="PROSITE" id="PS50110">
    <property type="entry name" value="RESPONSE_REGULATORY"/>
    <property type="match status" value="1"/>
</dbReference>
<keyword evidence="8" id="KW-0472">Membrane</keyword>
<accession>A0A0G4IEE1</accession>
<feature type="transmembrane region" description="Helical" evidence="8">
    <location>
        <begin position="34"/>
        <end position="53"/>
    </location>
</feature>
<dbReference type="PROSITE" id="PS50109">
    <property type="entry name" value="HIS_KIN"/>
    <property type="match status" value="1"/>
</dbReference>
<dbReference type="InterPro" id="IPR004358">
    <property type="entry name" value="Sig_transdc_His_kin-like_C"/>
</dbReference>
<dbReference type="Gene3D" id="3.30.565.10">
    <property type="entry name" value="Histidine kinase-like ATPase, C-terminal domain"/>
    <property type="match status" value="1"/>
</dbReference>
<dbReference type="CDD" id="cd00082">
    <property type="entry name" value="HisKA"/>
    <property type="match status" value="1"/>
</dbReference>
<dbReference type="SMART" id="SM00388">
    <property type="entry name" value="HisKA"/>
    <property type="match status" value="1"/>
</dbReference>
<evidence type="ECO:0000256" key="3">
    <source>
        <dbReference type="ARBA" id="ARBA00022553"/>
    </source>
</evidence>
<dbReference type="PRINTS" id="PR00344">
    <property type="entry name" value="BCTRLSENSOR"/>
</dbReference>
<evidence type="ECO:0000256" key="1">
    <source>
        <dbReference type="ARBA" id="ARBA00000085"/>
    </source>
</evidence>
<evidence type="ECO:0000256" key="7">
    <source>
        <dbReference type="SAM" id="MobiDB-lite"/>
    </source>
</evidence>
<reference evidence="11" key="1">
    <citation type="submission" date="2014-11" db="EMBL/GenBank/DDBJ databases">
        <authorList>
            <person name="Otto D Thomas"/>
            <person name="Naeem Raeece"/>
        </authorList>
    </citation>
    <scope>NUCLEOTIDE SEQUENCE</scope>
</reference>
<feature type="compositionally biased region" description="Low complexity" evidence="7">
    <location>
        <begin position="597"/>
        <end position="618"/>
    </location>
</feature>
<keyword evidence="3 6" id="KW-0597">Phosphoprotein</keyword>
<sequence>MVKKVVVEAEGENPFDHSRRVALRKQLQRLKTPYILLYGPITWIFTFGLYFVGVFTVRGAILMSMAYTLTQVAPAIALMSEKHYDWLLTVTLIVMTWCGDASLSSPPSEEVWFAYNLIQGTAMMFQIMLACGLQLPTRCFYTYISCSLVAWVAARFYFVSTVYKVVSEHDYMSTMACATAGGLMSVGIRTLTDEALESFVKSDVQRRNAEEQRHSFLAYIMHEVRNPLNVTALLVCEQLASIGETAVQLAKEGGGKAAVVLGPCLDNLKELSVTIQAQVEQMGAICNDVLHLEQLTAGRFKYAFICADVQEFFNNLAKQTERVMQSKPLHFDTEIYIDPKLAGRVIVTWADFNRLRQVLGNFFSNARKYTPANGKVIFTLCASILPDAPTHCKGTVPHYDAFPEAAKAWGGTAPHWISLRFGVRDTGMGVAFEDLPKLFKAYSAIRAGTAMNAGGTGLGLCISRAFVEAHCDGRIGASSDGEGKGSEFFFEFSAPLRPTAADLIAAAKEQEPNRKLRNNTVSPSPLRRRRSSAHSAAGSRRSSHSSVFIVSRRNSLLELNAQNTAGSDDSKNSEDTPKGYNITAPVTPKTLDPEPPAVSSSSSSSVTASASASAAAAARSLPRVRRQVVEEDEDNASFDEEDLKKMQQEGTEAVMEEEKKQETQAEVKEDETVEEASDKTPCSSKKAASSSSDGFTADILLVEDSSMCQMAVSLTLRRMGFTTSTADDGVEAVDKFKVAGERYRMVLMDRNMPRMEGPEAIEKIKAHLLAAEAEQGEKQMMPLFVGLTGQTQDVEDFHVAGAKSVLFKPVTTGSIQSSFDDLGFYPKVQGKKGGFRGGRSG</sequence>
<name>A0A0G4IEE1_9ALVE</name>
<evidence type="ECO:0000259" key="9">
    <source>
        <dbReference type="PROSITE" id="PS50109"/>
    </source>
</evidence>
<dbReference type="Gene3D" id="1.10.287.130">
    <property type="match status" value="1"/>
</dbReference>
<evidence type="ECO:0000256" key="2">
    <source>
        <dbReference type="ARBA" id="ARBA00012438"/>
    </source>
</evidence>
<gene>
    <name evidence="11" type="ORF">Cvel_13560</name>
</gene>
<keyword evidence="4" id="KW-0808">Transferase</keyword>
<evidence type="ECO:0000256" key="8">
    <source>
        <dbReference type="SAM" id="Phobius"/>
    </source>
</evidence>
<dbReference type="PANTHER" id="PTHR43047:SF69">
    <property type="entry name" value="HISTIDINE KINASE CONTAINING CHEY-HOMOLOGOUS RECEIVER DOMAIN-RELATED"/>
    <property type="match status" value="1"/>
</dbReference>
<dbReference type="InterPro" id="IPR003594">
    <property type="entry name" value="HATPase_dom"/>
</dbReference>
<dbReference type="InterPro" id="IPR036890">
    <property type="entry name" value="HATPase_C_sf"/>
</dbReference>
<proteinExistence type="predicted"/>
<dbReference type="InterPro" id="IPR011006">
    <property type="entry name" value="CheY-like_superfamily"/>
</dbReference>
<organism evidence="11">
    <name type="scientific">Chromera velia CCMP2878</name>
    <dbReference type="NCBI Taxonomy" id="1169474"/>
    <lineage>
        <taxon>Eukaryota</taxon>
        <taxon>Sar</taxon>
        <taxon>Alveolata</taxon>
        <taxon>Colpodellida</taxon>
        <taxon>Chromeraceae</taxon>
        <taxon>Chromera</taxon>
    </lineage>
</organism>
<feature type="transmembrane region" description="Helical" evidence="8">
    <location>
        <begin position="111"/>
        <end position="133"/>
    </location>
</feature>
<dbReference type="PANTHER" id="PTHR43047">
    <property type="entry name" value="TWO-COMPONENT HISTIDINE PROTEIN KINASE"/>
    <property type="match status" value="1"/>
</dbReference>
<feature type="domain" description="Response regulatory" evidence="10">
    <location>
        <begin position="698"/>
        <end position="823"/>
    </location>
</feature>
<feature type="compositionally biased region" description="Low complexity" evidence="7">
    <location>
        <begin position="533"/>
        <end position="546"/>
    </location>
</feature>
<dbReference type="GO" id="GO:0005886">
    <property type="term" value="C:plasma membrane"/>
    <property type="evidence" value="ECO:0007669"/>
    <property type="project" value="TreeGrafter"/>
</dbReference>
<dbReference type="EMBL" id="CDMZ01005878">
    <property type="protein sequence ID" value="CEM55466.1"/>
    <property type="molecule type" value="Genomic_DNA"/>
</dbReference>
<keyword evidence="8" id="KW-1133">Transmembrane helix</keyword>
<dbReference type="InterPro" id="IPR001789">
    <property type="entry name" value="Sig_transdc_resp-reg_receiver"/>
</dbReference>
<evidence type="ECO:0000256" key="6">
    <source>
        <dbReference type="PROSITE-ProRule" id="PRU00169"/>
    </source>
</evidence>
<dbReference type="SMART" id="SM00448">
    <property type="entry name" value="REC"/>
    <property type="match status" value="1"/>
</dbReference>
<dbReference type="InterPro" id="IPR005467">
    <property type="entry name" value="His_kinase_dom"/>
</dbReference>
<feature type="domain" description="Histidine kinase" evidence="9">
    <location>
        <begin position="219"/>
        <end position="496"/>
    </location>
</feature>
<evidence type="ECO:0000313" key="11">
    <source>
        <dbReference type="EMBL" id="CEM55466.1"/>
    </source>
</evidence>
<evidence type="ECO:0000256" key="4">
    <source>
        <dbReference type="ARBA" id="ARBA00022679"/>
    </source>
</evidence>
<dbReference type="GO" id="GO:0009927">
    <property type="term" value="F:histidine phosphotransfer kinase activity"/>
    <property type="evidence" value="ECO:0007669"/>
    <property type="project" value="TreeGrafter"/>
</dbReference>
<evidence type="ECO:0000259" key="10">
    <source>
        <dbReference type="PROSITE" id="PS50110"/>
    </source>
</evidence>
<dbReference type="CDD" id="cd17546">
    <property type="entry name" value="REC_hyHK_CKI1_RcsC-like"/>
    <property type="match status" value="1"/>
</dbReference>